<feature type="transmembrane region" description="Helical" evidence="1">
    <location>
        <begin position="85"/>
        <end position="111"/>
    </location>
</feature>
<name>A0A0F5FV24_9HYPH</name>
<gene>
    <name evidence="2" type="ORF">VE25_05740</name>
</gene>
<accession>A0A0F5FV24</accession>
<evidence type="ECO:0000256" key="1">
    <source>
        <dbReference type="SAM" id="Phobius"/>
    </source>
</evidence>
<feature type="transmembrane region" description="Helical" evidence="1">
    <location>
        <begin position="42"/>
        <end position="64"/>
    </location>
</feature>
<dbReference type="Proteomes" id="UP000033632">
    <property type="component" value="Unassembled WGS sequence"/>
</dbReference>
<dbReference type="EMBL" id="JZEX01000059">
    <property type="protein sequence ID" value="KKB12731.1"/>
    <property type="molecule type" value="Genomic_DNA"/>
</dbReference>
<reference evidence="2 3" key="1">
    <citation type="submission" date="2015-03" db="EMBL/GenBank/DDBJ databases">
        <authorList>
            <person name="Hassan Y.I."/>
            <person name="Lepp D."/>
            <person name="Li X.-Z."/>
            <person name="Zhou T."/>
        </authorList>
    </citation>
    <scope>NUCLEOTIDE SEQUENCE [LARGE SCALE GENOMIC DNA]</scope>
    <source>
        <strain evidence="2 3">BD-c194</strain>
    </source>
</reference>
<keyword evidence="1" id="KW-0812">Transmembrane</keyword>
<keyword evidence="1" id="KW-0472">Membrane</keyword>
<evidence type="ECO:0000313" key="3">
    <source>
        <dbReference type="Proteomes" id="UP000033632"/>
    </source>
</evidence>
<dbReference type="STRING" id="443610.VE25_05740"/>
<dbReference type="PATRIC" id="fig|443610.3.peg.3700"/>
<keyword evidence="1" id="KW-1133">Transmembrane helix</keyword>
<evidence type="ECO:0000313" key="2">
    <source>
        <dbReference type="EMBL" id="KKB12731.1"/>
    </source>
</evidence>
<organism evidence="2 3">
    <name type="scientific">Devosia geojensis</name>
    <dbReference type="NCBI Taxonomy" id="443610"/>
    <lineage>
        <taxon>Bacteria</taxon>
        <taxon>Pseudomonadati</taxon>
        <taxon>Pseudomonadota</taxon>
        <taxon>Alphaproteobacteria</taxon>
        <taxon>Hyphomicrobiales</taxon>
        <taxon>Devosiaceae</taxon>
        <taxon>Devosia</taxon>
    </lineage>
</organism>
<sequence length="118" mass="12107">MGTLVFLCLGPLLWAVQLTLIYGPQSSLCAYGIGTGQGGSNLLVAGLILIVSALCMGLAAAALLRPGAAYELATGTRPSGETWPFLTWVMRALAALSLLAMLYAGLGALLLPACAQLR</sequence>
<dbReference type="AlphaFoldDB" id="A0A0F5FV24"/>
<proteinExistence type="predicted"/>
<comment type="caution">
    <text evidence="2">The sequence shown here is derived from an EMBL/GenBank/DDBJ whole genome shotgun (WGS) entry which is preliminary data.</text>
</comment>
<protein>
    <submittedName>
        <fullName evidence="2">Uncharacterized protein</fullName>
    </submittedName>
</protein>
<keyword evidence="3" id="KW-1185">Reference proteome</keyword>